<dbReference type="Proteomes" id="UP000001593">
    <property type="component" value="Unassembled WGS sequence"/>
</dbReference>
<accession>A7S509</accession>
<keyword evidence="2" id="KW-0812">Transmembrane</keyword>
<feature type="compositionally biased region" description="Basic and acidic residues" evidence="1">
    <location>
        <begin position="1"/>
        <end position="12"/>
    </location>
</feature>
<proteinExistence type="predicted"/>
<feature type="transmembrane region" description="Helical" evidence="2">
    <location>
        <begin position="88"/>
        <end position="110"/>
    </location>
</feature>
<name>A7S509_NEMVE</name>
<keyword evidence="4" id="KW-1185">Reference proteome</keyword>
<protein>
    <submittedName>
        <fullName evidence="3">Uncharacterized protein</fullName>
    </submittedName>
</protein>
<keyword evidence="2" id="KW-0472">Membrane</keyword>
<dbReference type="PhylomeDB" id="A7S509"/>
<organism evidence="3 4">
    <name type="scientific">Nematostella vectensis</name>
    <name type="common">Starlet sea anemone</name>
    <dbReference type="NCBI Taxonomy" id="45351"/>
    <lineage>
        <taxon>Eukaryota</taxon>
        <taxon>Metazoa</taxon>
        <taxon>Cnidaria</taxon>
        <taxon>Anthozoa</taxon>
        <taxon>Hexacorallia</taxon>
        <taxon>Actiniaria</taxon>
        <taxon>Edwardsiidae</taxon>
        <taxon>Nematostella</taxon>
    </lineage>
</organism>
<dbReference type="EMBL" id="DS469580">
    <property type="protein sequence ID" value="EDO41285.1"/>
    <property type="molecule type" value="Genomic_DNA"/>
</dbReference>
<dbReference type="AlphaFoldDB" id="A7S509"/>
<gene>
    <name evidence="3" type="ORF">NEMVEDRAFT_v1g242907</name>
</gene>
<feature type="region of interest" description="Disordered" evidence="1">
    <location>
        <begin position="1"/>
        <end position="22"/>
    </location>
</feature>
<evidence type="ECO:0000256" key="2">
    <source>
        <dbReference type="SAM" id="Phobius"/>
    </source>
</evidence>
<evidence type="ECO:0000313" key="4">
    <source>
        <dbReference type="Proteomes" id="UP000001593"/>
    </source>
</evidence>
<sequence>MGHNIPHKDKNPSPRSMGRQSGTEMYINPTYLEYRAWLNDQDSDRVSLPSASELHIDGLCRMTEDTISMTKSDVGSLQRKSRSRNKAVFFNALVFLFSFSSMVVTALFLFGEISSPSCGCGVQKDKEGVKKAALPFQGELVLLIWARSHTRGDNRAASMQKSRESQEYVNRILAQLQDNLTGLTGMVNNQKVELEKMRASLSSLKEKSSEHADLTEQLEKNTGRINEVSADLRIVKSEMSLEKTYLRSTTAKIWSSVEYLNASCTSQLKQTRYYDNAVYSAVKEMNETFNKKVDNNLQVIHEIKVSLNTTKQDMEAQKATMRTAVAQIWTGFKSLNQTAVNHQHQMQTIDATLHGDVMTLNQTFTHKANSLLETIWAALKTTSENLQTTFDAKMKWALNQTKMAFEASMSDLKEDVQKVNDSFTTKVFTPYFYLFYKRVARGSKKSDHLPLSVYVNQGNYVNDVHAIDSLLPFIKALSVVSLQELFLLNLSNVQNQTKHRVDDMDSFLASKISEMNSMIQTFWLKLKSSTEQLQQTFDGKLHWALNQTRSALNVSMTKMMGEVQDANSKIAVKVSMQSLALQNLRNSQLQSKQELTKINSSVKESFHKMHTDFQGLNASCSLLGTTVRRIGHSITTKVNNTARKCSDSTKNLYETISNLNGTLTLRVIRTQLLVSFHESEKVRQVVATISVCPFINGKANASIQRPPRLVPDHCLAASIKRSTPFNK</sequence>
<dbReference type="InParanoid" id="A7S509"/>
<dbReference type="HOGENOM" id="CLU_380986_0_0_1"/>
<evidence type="ECO:0000256" key="1">
    <source>
        <dbReference type="SAM" id="MobiDB-lite"/>
    </source>
</evidence>
<keyword evidence="2" id="KW-1133">Transmembrane helix</keyword>
<reference evidence="3 4" key="1">
    <citation type="journal article" date="2007" name="Science">
        <title>Sea anemone genome reveals ancestral eumetazoan gene repertoire and genomic organization.</title>
        <authorList>
            <person name="Putnam N.H."/>
            <person name="Srivastava M."/>
            <person name="Hellsten U."/>
            <person name="Dirks B."/>
            <person name="Chapman J."/>
            <person name="Salamov A."/>
            <person name="Terry A."/>
            <person name="Shapiro H."/>
            <person name="Lindquist E."/>
            <person name="Kapitonov V.V."/>
            <person name="Jurka J."/>
            <person name="Genikhovich G."/>
            <person name="Grigoriev I.V."/>
            <person name="Lucas S.M."/>
            <person name="Steele R.E."/>
            <person name="Finnerty J.R."/>
            <person name="Technau U."/>
            <person name="Martindale M.Q."/>
            <person name="Rokhsar D.S."/>
        </authorList>
    </citation>
    <scope>NUCLEOTIDE SEQUENCE [LARGE SCALE GENOMIC DNA]</scope>
    <source>
        <strain evidence="4">CH2 X CH6</strain>
    </source>
</reference>
<evidence type="ECO:0000313" key="3">
    <source>
        <dbReference type="EMBL" id="EDO41285.1"/>
    </source>
</evidence>